<feature type="domain" description="ABC transmembrane type-1" evidence="18">
    <location>
        <begin position="2400"/>
        <end position="2686"/>
    </location>
</feature>
<feature type="transmembrane region" description="Helical" evidence="16">
    <location>
        <begin position="786"/>
        <end position="810"/>
    </location>
</feature>
<dbReference type="GO" id="GO:0016887">
    <property type="term" value="F:ATP hydrolysis activity"/>
    <property type="evidence" value="ECO:0007669"/>
    <property type="project" value="InterPro"/>
</dbReference>
<gene>
    <name evidence="19" type="ORF">BAE44_0003459</name>
</gene>
<feature type="transmembrane region" description="Helical" evidence="16">
    <location>
        <begin position="1216"/>
        <end position="1238"/>
    </location>
</feature>
<feature type="transmembrane region" description="Helical" evidence="16">
    <location>
        <begin position="2543"/>
        <end position="2560"/>
    </location>
</feature>
<feature type="transmembrane region" description="Helical" evidence="16">
    <location>
        <begin position="411"/>
        <end position="432"/>
    </location>
</feature>
<dbReference type="GO" id="GO:0005886">
    <property type="term" value="C:plasma membrane"/>
    <property type="evidence" value="ECO:0007669"/>
    <property type="project" value="UniProtKB-SubCell"/>
</dbReference>
<dbReference type="InterPro" id="IPR003439">
    <property type="entry name" value="ABC_transporter-like_ATP-bd"/>
</dbReference>
<dbReference type="GO" id="GO:0005774">
    <property type="term" value="C:vacuolar membrane"/>
    <property type="evidence" value="ECO:0007669"/>
    <property type="project" value="UniProtKB-ARBA"/>
</dbReference>
<keyword evidence="6" id="KW-0677">Repeat</keyword>
<comment type="similarity">
    <text evidence="3">Belongs to the two pore domain potassium channel (TC 1.A.1.7) family.</text>
</comment>
<comment type="similarity">
    <text evidence="2">Belongs to the ABC transporter superfamily. ABCB family. Multidrug resistance exporter (TC 3.A.1.201) subfamily.</text>
</comment>
<evidence type="ECO:0000256" key="9">
    <source>
        <dbReference type="ARBA" id="ARBA00022967"/>
    </source>
</evidence>
<evidence type="ECO:0000313" key="19">
    <source>
        <dbReference type="EMBL" id="OEL35522.1"/>
    </source>
</evidence>
<feature type="domain" description="ABC transmembrane type-1" evidence="18">
    <location>
        <begin position="606"/>
        <end position="851"/>
    </location>
</feature>
<feature type="compositionally biased region" description="Pro residues" evidence="15">
    <location>
        <begin position="39"/>
        <end position="48"/>
    </location>
</feature>
<keyword evidence="14" id="KW-0407">Ion channel</keyword>
<feature type="transmembrane region" description="Helical" evidence="16">
    <location>
        <begin position="2519"/>
        <end position="2537"/>
    </location>
</feature>
<reference evidence="19 20" key="1">
    <citation type="submission" date="2016-09" db="EMBL/GenBank/DDBJ databases">
        <title>The draft genome of Dichanthelium oligosanthes: A C3 panicoid grass species.</title>
        <authorList>
            <person name="Studer A.J."/>
            <person name="Schnable J.C."/>
            <person name="Brutnell T.P."/>
        </authorList>
    </citation>
    <scope>NUCLEOTIDE SEQUENCE [LARGE SCALE GENOMIC DNA]</scope>
    <source>
        <strain evidence="20">cv. Kellogg 1175</strain>
        <tissue evidence="19">Leaf</tissue>
    </source>
</reference>
<dbReference type="SUPFAM" id="SSF90123">
    <property type="entry name" value="ABC transporter transmembrane region"/>
    <property type="match status" value="4"/>
</dbReference>
<feature type="region of interest" description="Disordered" evidence="15">
    <location>
        <begin position="457"/>
        <end position="539"/>
    </location>
</feature>
<dbReference type="CDD" id="cd18577">
    <property type="entry name" value="ABC_6TM_Pgp_ABCB1_D1_like"/>
    <property type="match status" value="2"/>
</dbReference>
<dbReference type="FunFam" id="1.10.287.70:FF:000167">
    <property type="entry name" value="Two-pore potassium channel 2-like"/>
    <property type="match status" value="1"/>
</dbReference>
<evidence type="ECO:0000256" key="11">
    <source>
        <dbReference type="ARBA" id="ARBA00023065"/>
    </source>
</evidence>
<feature type="transmembrane region" description="Helical" evidence="16">
    <location>
        <begin position="2440"/>
        <end position="2465"/>
    </location>
</feature>
<feature type="transmembrane region" description="Helical" evidence="16">
    <location>
        <begin position="357"/>
        <end position="376"/>
    </location>
</feature>
<dbReference type="CDD" id="cd18578">
    <property type="entry name" value="ABC_6TM_Pgp_ABCB1_D2_like"/>
    <property type="match status" value="2"/>
</dbReference>
<dbReference type="Gene3D" id="1.20.1560.10">
    <property type="entry name" value="ABC transporter type 1, transmembrane domain"/>
    <property type="match status" value="4"/>
</dbReference>
<dbReference type="FunFam" id="3.40.50.300:FF:000479">
    <property type="entry name" value="Multidrug resistance protein 1A"/>
    <property type="match status" value="1"/>
</dbReference>
<dbReference type="Pfam" id="PF00664">
    <property type="entry name" value="ABC_membrane"/>
    <property type="match status" value="4"/>
</dbReference>
<dbReference type="InterPro" id="IPR036640">
    <property type="entry name" value="ABC1_TM_sf"/>
</dbReference>
<dbReference type="InterPro" id="IPR017871">
    <property type="entry name" value="ABC_transporter-like_CS"/>
</dbReference>
<evidence type="ECO:0000259" key="18">
    <source>
        <dbReference type="PROSITE" id="PS50929"/>
    </source>
</evidence>
<feature type="compositionally biased region" description="Pro residues" evidence="15">
    <location>
        <begin position="514"/>
        <end position="523"/>
    </location>
</feature>
<feature type="transmembrane region" description="Helical" evidence="16">
    <location>
        <begin position="1440"/>
        <end position="1459"/>
    </location>
</feature>
<keyword evidence="10 16" id="KW-1133">Transmembrane helix</keyword>
<dbReference type="InterPro" id="IPR013099">
    <property type="entry name" value="K_chnl_dom"/>
</dbReference>
<feature type="domain" description="ABC transmembrane type-1" evidence="18">
    <location>
        <begin position="1218"/>
        <end position="1504"/>
    </location>
</feature>
<evidence type="ECO:0000256" key="1">
    <source>
        <dbReference type="ARBA" id="ARBA00004651"/>
    </source>
</evidence>
<dbReference type="PROSITE" id="PS00211">
    <property type="entry name" value="ABC_TRANSPORTER_1"/>
    <property type="match status" value="4"/>
</dbReference>
<feature type="domain" description="ABC transmembrane type-1" evidence="18">
    <location>
        <begin position="1829"/>
        <end position="2033"/>
    </location>
</feature>
<dbReference type="GO" id="GO:0090374">
    <property type="term" value="P:oligopeptide export from mitochondrion"/>
    <property type="evidence" value="ECO:0007669"/>
    <property type="project" value="TreeGrafter"/>
</dbReference>
<dbReference type="NCBIfam" id="NF010167">
    <property type="entry name" value="PRK13648.1"/>
    <property type="match status" value="4"/>
</dbReference>
<keyword evidence="12 16" id="KW-0472">Membrane</keyword>
<evidence type="ECO:0000256" key="12">
    <source>
        <dbReference type="ARBA" id="ARBA00023136"/>
    </source>
</evidence>
<dbReference type="PROSITE" id="PS50929">
    <property type="entry name" value="ABC_TM1F"/>
    <property type="match status" value="4"/>
</dbReference>
<keyword evidence="11" id="KW-0406">Ion transport</keyword>
<dbReference type="PANTHER" id="PTHR43394:SF18">
    <property type="entry name" value="ABC TRANSPORTER B FAMILY MEMBER 11-LIKE"/>
    <property type="match status" value="1"/>
</dbReference>
<dbReference type="EMBL" id="LWDX02011819">
    <property type="protein sequence ID" value="OEL35522.1"/>
    <property type="molecule type" value="Genomic_DNA"/>
</dbReference>
<dbReference type="GO" id="GO:0005524">
    <property type="term" value="F:ATP binding"/>
    <property type="evidence" value="ECO:0007669"/>
    <property type="project" value="UniProtKB-KW"/>
</dbReference>
<accession>A0A1E5WDP4</accession>
<evidence type="ECO:0000256" key="16">
    <source>
        <dbReference type="SAM" id="Phobius"/>
    </source>
</evidence>
<feature type="transmembrane region" description="Helical" evidence="16">
    <location>
        <begin position="266"/>
        <end position="285"/>
    </location>
</feature>
<dbReference type="GO" id="GO:0015421">
    <property type="term" value="F:ABC-type oligopeptide transporter activity"/>
    <property type="evidence" value="ECO:0007669"/>
    <property type="project" value="TreeGrafter"/>
</dbReference>
<feature type="region of interest" description="Disordered" evidence="15">
    <location>
        <begin position="2318"/>
        <end position="2345"/>
    </location>
</feature>
<feature type="transmembrane region" description="Helical" evidence="16">
    <location>
        <begin position="1258"/>
        <end position="1283"/>
    </location>
</feature>
<evidence type="ECO:0000256" key="6">
    <source>
        <dbReference type="ARBA" id="ARBA00022737"/>
    </source>
</evidence>
<dbReference type="Pfam" id="PF00005">
    <property type="entry name" value="ABC_tran"/>
    <property type="match status" value="4"/>
</dbReference>
<dbReference type="FunFam" id="3.40.50.300:FF:000066">
    <property type="entry name" value="ABC transporter B family member 1"/>
    <property type="match status" value="3"/>
</dbReference>
<feature type="transmembrane region" description="Helical" evidence="16">
    <location>
        <begin position="1337"/>
        <end position="1355"/>
    </location>
</feature>
<feature type="compositionally biased region" description="Polar residues" evidence="15">
    <location>
        <begin position="15"/>
        <end position="34"/>
    </location>
</feature>
<feature type="transmembrane region" description="Helical" evidence="16">
    <location>
        <begin position="1479"/>
        <end position="1499"/>
    </location>
</feature>
<feature type="transmembrane region" description="Helical" evidence="16">
    <location>
        <begin position="1968"/>
        <end position="1992"/>
    </location>
</feature>
<evidence type="ECO:0000256" key="5">
    <source>
        <dbReference type="ARBA" id="ARBA00022692"/>
    </source>
</evidence>
<feature type="transmembrane region" description="Helical" evidence="16">
    <location>
        <begin position="2622"/>
        <end position="2649"/>
    </location>
</feature>
<keyword evidence="9" id="KW-1278">Translocase</keyword>
<feature type="domain" description="ABC transporter" evidence="17">
    <location>
        <begin position="1539"/>
        <end position="1783"/>
    </location>
</feature>
<evidence type="ECO:0000256" key="4">
    <source>
        <dbReference type="ARBA" id="ARBA00022448"/>
    </source>
</evidence>
<dbReference type="SUPFAM" id="SSF81324">
    <property type="entry name" value="Voltage-gated potassium channels"/>
    <property type="match status" value="2"/>
</dbReference>
<dbReference type="Gene3D" id="3.40.50.300">
    <property type="entry name" value="P-loop containing nucleotide triphosphate hydrolases"/>
    <property type="match status" value="4"/>
</dbReference>
<feature type="region of interest" description="Disordered" evidence="15">
    <location>
        <begin position="1"/>
        <end position="73"/>
    </location>
</feature>
<dbReference type="InterPro" id="IPR003280">
    <property type="entry name" value="2pore_dom_K_chnl"/>
</dbReference>
<evidence type="ECO:0000256" key="7">
    <source>
        <dbReference type="ARBA" id="ARBA00022741"/>
    </source>
</evidence>
<feature type="domain" description="ABC transporter" evidence="17">
    <location>
        <begin position="2721"/>
        <end position="2958"/>
    </location>
</feature>
<feature type="compositionally biased region" description="Polar residues" evidence="15">
    <location>
        <begin position="2327"/>
        <end position="2345"/>
    </location>
</feature>
<evidence type="ECO:0000256" key="2">
    <source>
        <dbReference type="ARBA" id="ARBA00007577"/>
    </source>
</evidence>
<dbReference type="InterPro" id="IPR039421">
    <property type="entry name" value="Type_1_exporter"/>
</dbReference>
<evidence type="ECO:0000256" key="3">
    <source>
        <dbReference type="ARBA" id="ARBA00010159"/>
    </source>
</evidence>
<protein>
    <submittedName>
        <fullName evidence="19">ABC transporter B family member 4</fullName>
    </submittedName>
</protein>
<dbReference type="PRINTS" id="PR01333">
    <property type="entry name" value="2POREKCHANEL"/>
</dbReference>
<feature type="domain" description="ABC transporter" evidence="17">
    <location>
        <begin position="886"/>
        <end position="1122"/>
    </location>
</feature>
<dbReference type="InterPro" id="IPR003593">
    <property type="entry name" value="AAA+_ATPase"/>
</dbReference>
<feature type="region of interest" description="Disordered" evidence="15">
    <location>
        <begin position="1742"/>
        <end position="1761"/>
    </location>
</feature>
<proteinExistence type="inferred from homology"/>
<feature type="domain" description="ABC transporter" evidence="17">
    <location>
        <begin position="2068"/>
        <end position="2304"/>
    </location>
</feature>
<keyword evidence="7" id="KW-0547">Nucleotide-binding</keyword>
<dbReference type="GO" id="GO:0005267">
    <property type="term" value="F:potassium channel activity"/>
    <property type="evidence" value="ECO:0007669"/>
    <property type="project" value="InterPro"/>
</dbReference>
<feature type="transmembrane region" description="Helical" evidence="16">
    <location>
        <begin position="1361"/>
        <end position="1378"/>
    </location>
</feature>
<comment type="subcellular location">
    <subcellularLocation>
        <location evidence="1">Cell membrane</location>
        <topology evidence="1">Multi-pass membrane protein</topology>
    </subcellularLocation>
</comment>
<keyword evidence="13" id="KW-0325">Glycoprotein</keyword>
<feature type="transmembrane region" description="Helical" evidence="16">
    <location>
        <begin position="2398"/>
        <end position="2420"/>
    </location>
</feature>
<dbReference type="FunFam" id="1.20.1560.10:FF:000360">
    <property type="entry name" value="Os01g0533900 protein"/>
    <property type="match status" value="2"/>
</dbReference>
<evidence type="ECO:0000256" key="15">
    <source>
        <dbReference type="SAM" id="MobiDB-lite"/>
    </source>
</evidence>
<evidence type="ECO:0000256" key="14">
    <source>
        <dbReference type="ARBA" id="ARBA00023303"/>
    </source>
</evidence>
<dbReference type="InterPro" id="IPR027417">
    <property type="entry name" value="P-loop_NTPase"/>
</dbReference>
<dbReference type="STRING" id="888268.A0A1E5WDP4"/>
<keyword evidence="20" id="KW-1185">Reference proteome</keyword>
<feature type="transmembrane region" description="Helical" evidence="16">
    <location>
        <begin position="1895"/>
        <end position="1913"/>
    </location>
</feature>
<dbReference type="GO" id="GO:0005743">
    <property type="term" value="C:mitochondrial inner membrane"/>
    <property type="evidence" value="ECO:0007669"/>
    <property type="project" value="TreeGrafter"/>
</dbReference>
<evidence type="ECO:0000256" key="13">
    <source>
        <dbReference type="ARBA" id="ARBA00023180"/>
    </source>
</evidence>
<name>A0A1E5WDP4_9POAL</name>
<dbReference type="FunFam" id="1.10.287.70:FF:000138">
    <property type="entry name" value="Two-pore potassium channel 2-like"/>
    <property type="match status" value="1"/>
</dbReference>
<feature type="compositionally biased region" description="Basic and acidic residues" evidence="15">
    <location>
        <begin position="1748"/>
        <end position="1761"/>
    </location>
</feature>
<comment type="caution">
    <text evidence="19">The sequence shown here is derived from an EMBL/GenBank/DDBJ whole genome shotgun (WGS) entry which is preliminary data.</text>
</comment>
<evidence type="ECO:0000256" key="10">
    <source>
        <dbReference type="ARBA" id="ARBA00022989"/>
    </source>
</evidence>
<feature type="compositionally biased region" description="Low complexity" evidence="15">
    <location>
        <begin position="49"/>
        <end position="61"/>
    </location>
</feature>
<dbReference type="SMART" id="SM00382">
    <property type="entry name" value="AAA"/>
    <property type="match status" value="4"/>
</dbReference>
<dbReference type="Pfam" id="PF07885">
    <property type="entry name" value="Ion_trans_2"/>
    <property type="match status" value="2"/>
</dbReference>
<organism evidence="19 20">
    <name type="scientific">Dichanthelium oligosanthes</name>
    <dbReference type="NCBI Taxonomy" id="888268"/>
    <lineage>
        <taxon>Eukaryota</taxon>
        <taxon>Viridiplantae</taxon>
        <taxon>Streptophyta</taxon>
        <taxon>Embryophyta</taxon>
        <taxon>Tracheophyta</taxon>
        <taxon>Spermatophyta</taxon>
        <taxon>Magnoliopsida</taxon>
        <taxon>Liliopsida</taxon>
        <taxon>Poales</taxon>
        <taxon>Poaceae</taxon>
        <taxon>PACMAD clade</taxon>
        <taxon>Panicoideae</taxon>
        <taxon>Panicodae</taxon>
        <taxon>Paniceae</taxon>
        <taxon>Dichantheliinae</taxon>
        <taxon>Dichanthelium</taxon>
    </lineage>
</organism>
<evidence type="ECO:0000256" key="8">
    <source>
        <dbReference type="ARBA" id="ARBA00022840"/>
    </source>
</evidence>
<dbReference type="Gene3D" id="1.10.287.70">
    <property type="match status" value="2"/>
</dbReference>
<feature type="transmembrane region" description="Helical" evidence="16">
    <location>
        <begin position="236"/>
        <end position="254"/>
    </location>
</feature>
<keyword evidence="4" id="KW-0813">Transport</keyword>
<dbReference type="PROSITE" id="PS50893">
    <property type="entry name" value="ABC_TRANSPORTER_2"/>
    <property type="match status" value="4"/>
</dbReference>
<dbReference type="InterPro" id="IPR011527">
    <property type="entry name" value="ABC1_TM_dom"/>
</dbReference>
<evidence type="ECO:0000259" key="17">
    <source>
        <dbReference type="PROSITE" id="PS50893"/>
    </source>
</evidence>
<feature type="transmembrane region" description="Helical" evidence="16">
    <location>
        <begin position="713"/>
        <end position="731"/>
    </location>
</feature>
<feature type="transmembrane region" description="Helical" evidence="16">
    <location>
        <begin position="291"/>
        <end position="315"/>
    </location>
</feature>
<keyword evidence="8" id="KW-0067">ATP-binding</keyword>
<evidence type="ECO:0000313" key="20">
    <source>
        <dbReference type="Proteomes" id="UP000095767"/>
    </source>
</evidence>
<feature type="transmembrane region" description="Helical" evidence="16">
    <location>
        <begin position="822"/>
        <end position="840"/>
    </location>
</feature>
<dbReference type="SUPFAM" id="SSF52540">
    <property type="entry name" value="P-loop containing nucleoside triphosphate hydrolases"/>
    <property type="match status" value="4"/>
</dbReference>
<sequence>MGCETPLASAPTVPRSISRTSVPSAYRNSPVNDTLLSPASPPPPPPFPFFSSSPSLPPAASMAREKKATPPAVGCSPAQYGTCLKSNGSSLKEGSQLARSRQNHHGYKVMIRPENCKLQQSDTSSNMSSMEEPLLPLVQRDQKYTSKKDRRRSCDVPSRCATSFRPNSNCKANFNTPNHLPPTNENTNMVSPSNIQRVHSSPSLFTSSKETPCADEIDDQSHATAAQYAPSIARQAIVSVILYISIGVLLYMTNVEGFKGKSTFKLVDALYFTIISLCTIGYGDIVPCTTFTKVFTCLFLLVGVRFVDLMLNGLLTNVLDKQRTVLLSTMDDNKLNKVFDTYMIDAKKKRSRGRMKVMLALAVVAGTISFCTIIVHEVEGLSWIDSFYLSVISVTTVGYGDKSFSTTAGRLTATVCLLVSTLAVAKAFLFLTDLRMDRRNRRTTKWILQKKMDNEPLVTGLDNDPAVRNDENVPSSPMVQPMSKAPRPAASRVKNWSPNPSKPSTPRPIMVAKSPPPSSPPTPVQDDEPGCSGGGGGAATGGLTIGSSGGVLSGAAAAARGVCVLGSMPRAMSFLLRDGQEMKNAAAAAKKVSLLGMFRYADRLDALLMVVGAVGAAANGVAEPLISILFGNVIDSFGDNTAQSILRSVSKDIAFFDTELTTGQAVSRMSSDTLVIQDALGEKAGKLLQLASSFFGGFIIAFTRGWLLTLVMLTSLPLIAIAGAVCAQFLTKISSKKLTSYGDAGDIVEQTIGAIRTVVSFNGENKAVALYKNFIKKAYRTDILEGLINGFGMGSVMCILFSSYGLAFWYGGKLIVDKGYTGGKIMTVLIAVLTGASSLGNATPSISAIAAGQSAAYRLFETIERKPEIDSGDTSGAILEDIKGDVELKDVHFRYPSRPDQLILDGLSLQVASGTTMAIVGESGSGKSTVISLVERFYDPQAGEVLIDGINIKKIRLNWIREKIGLVSQEPVLFMTSIKDNIMYAKEDATLEEIKRAAELANAANFIDKLPNGYDTLVGQRGAQLSGGQKQRIAIARAILKDPKILLFDEATSALDVESERIVQEALNRIMVERTTLVVAHRLSTVRNVDCITVVRQGKIVEQGPHDALVKDPNGAYSQLIRLQETHADERHKIADLGVPNSRSKSTSLSLRRSMNKDSFGNNNRYSFKNPLGMSAELHEDRIAGGQKTEDLSDVAALKKAPIGRLFKLNKPEVPVLLLGSIAAAVHGVIFPLFGIIISGGLKSFYEPPDKLKKDTSFWALICVVMGVASLISIPAEYSLFAIAGGKLIERIRTLSFQSIVHQEVGWFDNVSNSSGALGTKLSVDALNVRRLAGDNLALIVQSIASLTTGFVIAFAADWRLALIIICVIPLVGAQSYAQVKFLNGFSKDAKEMYENASQVATDAVGSIRTVASFCAEKRVVTTYNEKCETLRKQGIRSGIVGGLGYGFSFLISYLSYGLCFYVGAQFVRQGKTTFPDVFKVFFALILASIGISQTSALASDATKARESAISIFSILDRKSKIDPSSNDGMALNKVIGNIDFNNVCFKYPSRPDVQIFSDFSLHIPSGKTAALVGESGSGKSTIIALLERFYDPDSGGISLDGVEIKRLKVSWLRDQMGLVGQEPVLFNDTIRANITYGKHGEVTEEEVMAVAKAANAHEFISGLPQGYDTVVGEKGIQLSGGQKQRVAIARAIIKDPKILLLDEATSALDAESERIVQDALDRVMQSFEHKHLACATMDATASGAPARGDDRNGIGSDGQKEKKDAAAAAAKKVSLLGMFRYADRLDVLLMVVGTVGAVANGVAEPLVTVLFGNVIDSFGDSTAQSILHSVSKDIAFFDTELTTGEAVSRMSSDTLVIQDALGEKAGKLIQLASAFFGGFIIAFTRGWLLTLVMLTSLPLIAIAGAVSAQFLTKVSSKKLTSYGDAGDTVEQTIGAIRTVVSFNGENKAVAMYKNFIKKAYRTDILEGLVNGLGMGSVFCILFSSYGLAFWYGGKLIVDKGYTGGKIITVLFAVLTGASSLGNATPSFSAIAAGQSAAYRLFETIERKPEIDSGDTSGMVLEDIKGNVELKDVHFRYPSRPDQLILDGLSLQVASGTTMAIVGESGSGKSTVISLVERFYDPQAGEVLIDGINIKNIRLNWIREKIGLVSQEPVLFMTSIKDNIMYSKEDATLEEIKRAAELANAANFIDKLPNGYDTLVGQRGAQLSGGQKQRIAIARAILKDPKILLLDEATSALDVESERIVQEALNRIMVERTTLVVAHRLSTVRNVDCITVVRQGKIVEQGPHDALVKDPNGAYFQLIRLQESSADERLKIADSRAPDSRSKSTSLSLRQSMNKDSFGNSNRYSFKNPLGLSAELHEDRITGGQKTEELSDVVVLKKAPIGRLFKLNIPEVPVLLLGTIAAAVHGVIFPLFGILMSGVIKSFYEPPDKLKKDTSFWALICVVLGLASLISIPAEYSLFAIAGGKLIERIRTLSFQSIVHQEVGWFDNALNSSGALGTKLSVDALNVRRLVGDNLALIVQSIASLTTGFVIAFAADWRLALVITCVIPLVGAQGYAQVKFLKGFNEDAKDMYENASQVATDAVGSIRTVASFCAEKRVVTTYNEKCEALRKQGIRSGIVGGLGYGFSFLILYLTYGLCFYVGAQFVRQGKTTFPDVFKVFFALVLASVGVSQASALASDATKARDSAISIFSILDKKSKIDSSSNDGIALENVIGNIDFNNISFKYPSRPDVQIFSDFTLHIPSGKTVALVGESGSGKSTIIALLERFYDPDSGRISLDGVEIRSLKVSWLRDQMGLVGQEPVLFNDTIRANITYGKQGEVTEEEVTAVAKAANAHEFISGLPQGYDTVVGEKGIQLSGGQKQRVAIARAIIKDPKILLLDEATSALDAESERIVQDALDRVMVSRTTIVVAHRLSTIKGADMIAVLKEGKIVEKGRHEALMRIKAGAYASLVELRSKSE</sequence>
<feature type="transmembrane region" description="Helical" evidence="16">
    <location>
        <begin position="2004"/>
        <end position="2022"/>
    </location>
</feature>
<dbReference type="Proteomes" id="UP000095767">
    <property type="component" value="Unassembled WGS sequence"/>
</dbReference>
<dbReference type="OrthoDB" id="6500128at2759"/>
<dbReference type="CDD" id="cd03249">
    <property type="entry name" value="ABC_MTABC3_MDL1_MDL2"/>
    <property type="match status" value="3"/>
</dbReference>
<keyword evidence="5 16" id="KW-0812">Transmembrane</keyword>
<dbReference type="PANTHER" id="PTHR43394">
    <property type="entry name" value="ATP-DEPENDENT PERMEASE MDL1, MITOCHONDRIAL"/>
    <property type="match status" value="1"/>
</dbReference>